<dbReference type="InterPro" id="IPR000477">
    <property type="entry name" value="RT_dom"/>
</dbReference>
<dbReference type="Proteomes" id="UP001307889">
    <property type="component" value="Chromosome 9"/>
</dbReference>
<sequence>MTNSFVDPVNEKEICKEVITSLAKPALGVFVNLLPSDAMTEEDNVTVQDMNLALQRSNDKSSPGHDAITYQMLFHLPTCAKQLLVDIMNHCLHHSSPLEEWKIIRLLYLKKNTSLQQAAAANIRPLALFSCIPQLLNCILKWRMEIHLAEEQLLPLYMNGFRKRRGTDHNLVSLFNEITSARIGGGCTTALFLDLTNAFNNVSIPTLADIMNSMNFKPYITR</sequence>
<evidence type="ECO:0000313" key="3">
    <source>
        <dbReference type="Proteomes" id="UP001307889"/>
    </source>
</evidence>
<gene>
    <name evidence="2" type="ORF">NTJ_11266</name>
</gene>
<keyword evidence="3" id="KW-1185">Reference proteome</keyword>
<accession>A0ABN7B214</accession>
<dbReference type="Pfam" id="PF00078">
    <property type="entry name" value="RVT_1"/>
    <property type="match status" value="1"/>
</dbReference>
<reference evidence="2 3" key="1">
    <citation type="submission" date="2023-09" db="EMBL/GenBank/DDBJ databases">
        <title>Nesidiocoris tenuis whole genome shotgun sequence.</title>
        <authorList>
            <person name="Shibata T."/>
            <person name="Shimoda M."/>
            <person name="Kobayashi T."/>
            <person name="Uehara T."/>
        </authorList>
    </citation>
    <scope>NUCLEOTIDE SEQUENCE [LARGE SCALE GENOMIC DNA]</scope>
    <source>
        <strain evidence="2 3">Japan</strain>
    </source>
</reference>
<protein>
    <recommendedName>
        <fullName evidence="1">Reverse transcriptase domain-containing protein</fullName>
    </recommendedName>
</protein>
<dbReference type="PANTHER" id="PTHR19446">
    <property type="entry name" value="REVERSE TRANSCRIPTASES"/>
    <property type="match status" value="1"/>
</dbReference>
<organism evidence="2 3">
    <name type="scientific">Nesidiocoris tenuis</name>
    <dbReference type="NCBI Taxonomy" id="355587"/>
    <lineage>
        <taxon>Eukaryota</taxon>
        <taxon>Metazoa</taxon>
        <taxon>Ecdysozoa</taxon>
        <taxon>Arthropoda</taxon>
        <taxon>Hexapoda</taxon>
        <taxon>Insecta</taxon>
        <taxon>Pterygota</taxon>
        <taxon>Neoptera</taxon>
        <taxon>Paraneoptera</taxon>
        <taxon>Hemiptera</taxon>
        <taxon>Heteroptera</taxon>
        <taxon>Panheteroptera</taxon>
        <taxon>Cimicomorpha</taxon>
        <taxon>Miridae</taxon>
        <taxon>Dicyphina</taxon>
        <taxon>Nesidiocoris</taxon>
    </lineage>
</organism>
<proteinExistence type="predicted"/>
<name>A0ABN7B214_9HEMI</name>
<evidence type="ECO:0000313" key="2">
    <source>
        <dbReference type="EMBL" id="BES98450.1"/>
    </source>
</evidence>
<evidence type="ECO:0000259" key="1">
    <source>
        <dbReference type="Pfam" id="PF00078"/>
    </source>
</evidence>
<dbReference type="EMBL" id="AP028917">
    <property type="protein sequence ID" value="BES98450.1"/>
    <property type="molecule type" value="Genomic_DNA"/>
</dbReference>
<feature type="domain" description="Reverse transcriptase" evidence="1">
    <location>
        <begin position="113"/>
        <end position="218"/>
    </location>
</feature>